<dbReference type="InterPro" id="IPR023090">
    <property type="entry name" value="UPF0702_alpha/beta_dom_sf"/>
</dbReference>
<dbReference type="EMBL" id="JACRTB010000021">
    <property type="protein sequence ID" value="MBC8577109.1"/>
    <property type="molecule type" value="Genomic_DNA"/>
</dbReference>
<dbReference type="Pfam" id="PF04239">
    <property type="entry name" value="DUF421"/>
    <property type="match status" value="1"/>
</dbReference>
<keyword evidence="3" id="KW-1003">Cell membrane</keyword>
<organism evidence="9 10">
    <name type="scientific">Yanshouia hominis</name>
    <dbReference type="NCBI Taxonomy" id="2763673"/>
    <lineage>
        <taxon>Bacteria</taxon>
        <taxon>Bacillati</taxon>
        <taxon>Bacillota</taxon>
        <taxon>Clostridia</taxon>
        <taxon>Eubacteriales</taxon>
        <taxon>Oscillospiraceae</taxon>
        <taxon>Yanshouia</taxon>
    </lineage>
</organism>
<evidence type="ECO:0000256" key="1">
    <source>
        <dbReference type="ARBA" id="ARBA00004651"/>
    </source>
</evidence>
<keyword evidence="5 7" id="KW-1133">Transmembrane helix</keyword>
<feature type="transmembrane region" description="Helical" evidence="7">
    <location>
        <begin position="17"/>
        <end position="38"/>
    </location>
</feature>
<evidence type="ECO:0000256" key="2">
    <source>
        <dbReference type="ARBA" id="ARBA00006448"/>
    </source>
</evidence>
<evidence type="ECO:0000256" key="6">
    <source>
        <dbReference type="ARBA" id="ARBA00023136"/>
    </source>
</evidence>
<proteinExistence type="inferred from homology"/>
<keyword evidence="6 7" id="KW-0472">Membrane</keyword>
<feature type="transmembrane region" description="Helical" evidence="7">
    <location>
        <begin position="74"/>
        <end position="93"/>
    </location>
</feature>
<dbReference type="Proteomes" id="UP000658131">
    <property type="component" value="Unassembled WGS sequence"/>
</dbReference>
<dbReference type="Gene3D" id="3.30.240.20">
    <property type="entry name" value="bsu07140 like domains"/>
    <property type="match status" value="2"/>
</dbReference>
<keyword evidence="10" id="KW-1185">Reference proteome</keyword>
<protein>
    <submittedName>
        <fullName evidence="9">DUF421 domain-containing protein</fullName>
    </submittedName>
</protein>
<dbReference type="PANTHER" id="PTHR34582">
    <property type="entry name" value="UPF0702 TRANSMEMBRANE PROTEIN YCAP"/>
    <property type="match status" value="1"/>
</dbReference>
<accession>A0ABR7NLD3</accession>
<comment type="subcellular location">
    <subcellularLocation>
        <location evidence="1">Cell membrane</location>
        <topology evidence="1">Multi-pass membrane protein</topology>
    </subcellularLocation>
</comment>
<name>A0ABR7NLD3_9FIRM</name>
<evidence type="ECO:0000256" key="3">
    <source>
        <dbReference type="ARBA" id="ARBA00022475"/>
    </source>
</evidence>
<evidence type="ECO:0000313" key="10">
    <source>
        <dbReference type="Proteomes" id="UP000658131"/>
    </source>
</evidence>
<gene>
    <name evidence="9" type="ORF">H8717_11920</name>
</gene>
<comment type="similarity">
    <text evidence="2">Belongs to the UPF0702 family.</text>
</comment>
<evidence type="ECO:0000313" key="9">
    <source>
        <dbReference type="EMBL" id="MBC8577109.1"/>
    </source>
</evidence>
<dbReference type="InterPro" id="IPR007353">
    <property type="entry name" value="DUF421"/>
</dbReference>
<evidence type="ECO:0000256" key="4">
    <source>
        <dbReference type="ARBA" id="ARBA00022692"/>
    </source>
</evidence>
<sequence length="251" mass="28438">MFFTVRVRLRAEGGSQINFVILCVTSLGSFAVLFLVAKFMGHKQIAQLDFFDYITGITIGSIAAEMATELEEPWKPLAAMILYGGVTILMSTMSKKFPRMRKYLNGTPTILMDHGKLYRENLSKAKLDLSEFMVMCRQQGYFDLSNIQTAVFEYNGILTILPVSGQRPATPNDMSLSPRQELLFTELIMDGRILEGNLKRMGLDRTWLNRQLGERGIHSPREVFLAVCDPNLKLVLFKNIQNEREGGGREE</sequence>
<keyword evidence="4 7" id="KW-0812">Transmembrane</keyword>
<dbReference type="PANTHER" id="PTHR34582:SF6">
    <property type="entry name" value="UPF0702 TRANSMEMBRANE PROTEIN YCAP"/>
    <property type="match status" value="1"/>
</dbReference>
<feature type="transmembrane region" description="Helical" evidence="7">
    <location>
        <begin position="50"/>
        <end position="68"/>
    </location>
</feature>
<dbReference type="RefSeq" id="WP_262400573.1">
    <property type="nucleotide sequence ID" value="NZ_JACRTB010000021.1"/>
</dbReference>
<evidence type="ECO:0000256" key="5">
    <source>
        <dbReference type="ARBA" id="ARBA00022989"/>
    </source>
</evidence>
<comment type="caution">
    <text evidence="9">The sequence shown here is derived from an EMBL/GenBank/DDBJ whole genome shotgun (WGS) entry which is preliminary data.</text>
</comment>
<evidence type="ECO:0000259" key="8">
    <source>
        <dbReference type="Pfam" id="PF04239"/>
    </source>
</evidence>
<reference evidence="9 10" key="1">
    <citation type="submission" date="2020-08" db="EMBL/GenBank/DDBJ databases">
        <title>Genome public.</title>
        <authorList>
            <person name="Liu C."/>
            <person name="Sun Q."/>
        </authorList>
    </citation>
    <scope>NUCLEOTIDE SEQUENCE [LARGE SCALE GENOMIC DNA]</scope>
    <source>
        <strain evidence="9 10">BX1</strain>
    </source>
</reference>
<feature type="domain" description="YetF C-terminal" evidence="8">
    <location>
        <begin position="96"/>
        <end position="227"/>
    </location>
</feature>
<evidence type="ECO:0000256" key="7">
    <source>
        <dbReference type="SAM" id="Phobius"/>
    </source>
</evidence>